<dbReference type="OrthoDB" id="2366574at2759"/>
<keyword evidence="2" id="KW-1185">Reference proteome</keyword>
<protein>
    <submittedName>
        <fullName evidence="1">Uncharacterized protein</fullName>
    </submittedName>
</protein>
<comment type="caution">
    <text evidence="1">The sequence shown here is derived from an EMBL/GenBank/DDBJ whole genome shotgun (WGS) entry which is preliminary data.</text>
</comment>
<organism evidence="1 2">
    <name type="scientific">Glomus cerebriforme</name>
    <dbReference type="NCBI Taxonomy" id="658196"/>
    <lineage>
        <taxon>Eukaryota</taxon>
        <taxon>Fungi</taxon>
        <taxon>Fungi incertae sedis</taxon>
        <taxon>Mucoromycota</taxon>
        <taxon>Glomeromycotina</taxon>
        <taxon>Glomeromycetes</taxon>
        <taxon>Glomerales</taxon>
        <taxon>Glomeraceae</taxon>
        <taxon>Glomus</taxon>
    </lineage>
</organism>
<gene>
    <name evidence="1" type="ORF">C1645_757586</name>
</gene>
<accession>A0A397TC24</accession>
<dbReference type="AlphaFoldDB" id="A0A397TC24"/>
<evidence type="ECO:0000313" key="2">
    <source>
        <dbReference type="Proteomes" id="UP000265703"/>
    </source>
</evidence>
<sequence>MSSIDYTNRNEWISFNSSQKLRNRLEANLQNKLVKNFESLFPENWLLGFKFLYEYNWHPVPNRPDKGRNDIILTNGKGIFAVVETKVLNSYSSSYQKLRDVKRQATNYKTMFLERFADDPAVIAVIGVWVTDNYLIGFSNEIDKVIAKAVEPDYPHLLGYL</sequence>
<dbReference type="Proteomes" id="UP000265703">
    <property type="component" value="Unassembled WGS sequence"/>
</dbReference>
<proteinExistence type="predicted"/>
<evidence type="ECO:0000313" key="1">
    <source>
        <dbReference type="EMBL" id="RIA95442.1"/>
    </source>
</evidence>
<dbReference type="EMBL" id="QKYT01000061">
    <property type="protein sequence ID" value="RIA95442.1"/>
    <property type="molecule type" value="Genomic_DNA"/>
</dbReference>
<name>A0A397TC24_9GLOM</name>
<reference evidence="1 2" key="1">
    <citation type="submission" date="2018-06" db="EMBL/GenBank/DDBJ databases">
        <title>Comparative genomics reveals the genomic features of Rhizophagus irregularis, R. cerebriforme, R. diaphanum and Gigaspora rosea, and their symbiotic lifestyle signature.</title>
        <authorList>
            <person name="Morin E."/>
            <person name="San Clemente H."/>
            <person name="Chen E.C.H."/>
            <person name="De La Providencia I."/>
            <person name="Hainaut M."/>
            <person name="Kuo A."/>
            <person name="Kohler A."/>
            <person name="Murat C."/>
            <person name="Tang N."/>
            <person name="Roy S."/>
            <person name="Loubradou J."/>
            <person name="Henrissat B."/>
            <person name="Grigoriev I.V."/>
            <person name="Corradi N."/>
            <person name="Roux C."/>
            <person name="Martin F.M."/>
        </authorList>
    </citation>
    <scope>NUCLEOTIDE SEQUENCE [LARGE SCALE GENOMIC DNA]</scope>
    <source>
        <strain evidence="1 2">DAOM 227022</strain>
    </source>
</reference>